<keyword evidence="5 10" id="KW-1133">Transmembrane helix</keyword>
<dbReference type="PRINTS" id="PR00237">
    <property type="entry name" value="GPCRRHODOPSN"/>
</dbReference>
<keyword evidence="12" id="KW-1185">Reference proteome</keyword>
<evidence type="ECO:0000256" key="6">
    <source>
        <dbReference type="ARBA" id="ARBA00023040"/>
    </source>
</evidence>
<evidence type="ECO:0000256" key="2">
    <source>
        <dbReference type="ARBA" id="ARBA00022606"/>
    </source>
</evidence>
<keyword evidence="4" id="KW-0552">Olfaction</keyword>
<dbReference type="InParanoid" id="A0A6P3V931"/>
<organism evidence="12 13">
    <name type="scientific">Octodon degus</name>
    <name type="common">Degu</name>
    <name type="synonym">Sciurus degus</name>
    <dbReference type="NCBI Taxonomy" id="10160"/>
    <lineage>
        <taxon>Eukaryota</taxon>
        <taxon>Metazoa</taxon>
        <taxon>Chordata</taxon>
        <taxon>Craniata</taxon>
        <taxon>Vertebrata</taxon>
        <taxon>Euteleostomi</taxon>
        <taxon>Mammalia</taxon>
        <taxon>Eutheria</taxon>
        <taxon>Euarchontoglires</taxon>
        <taxon>Glires</taxon>
        <taxon>Rodentia</taxon>
        <taxon>Hystricomorpha</taxon>
        <taxon>Octodontidae</taxon>
        <taxon>Octodon</taxon>
    </lineage>
</organism>
<dbReference type="OrthoDB" id="9441609at2759"/>
<keyword evidence="3 10" id="KW-0812">Transmembrane</keyword>
<evidence type="ECO:0000256" key="3">
    <source>
        <dbReference type="ARBA" id="ARBA00022692"/>
    </source>
</evidence>
<dbReference type="InterPro" id="IPR017452">
    <property type="entry name" value="GPCR_Rhodpsn_7TM"/>
</dbReference>
<dbReference type="Pfam" id="PF13853">
    <property type="entry name" value="7tm_4"/>
    <property type="match status" value="1"/>
</dbReference>
<evidence type="ECO:0000256" key="4">
    <source>
        <dbReference type="ARBA" id="ARBA00022725"/>
    </source>
</evidence>
<dbReference type="InterPro" id="IPR000276">
    <property type="entry name" value="GPCR_Rhodpsn"/>
</dbReference>
<dbReference type="InterPro" id="IPR000725">
    <property type="entry name" value="Olfact_rcpt"/>
</dbReference>
<reference evidence="13" key="1">
    <citation type="submission" date="2025-08" db="UniProtKB">
        <authorList>
            <consortium name="RefSeq"/>
        </authorList>
    </citation>
    <scope>IDENTIFICATION</scope>
</reference>
<evidence type="ECO:0000256" key="8">
    <source>
        <dbReference type="ARBA" id="ARBA00023170"/>
    </source>
</evidence>
<dbReference type="PANTHER" id="PTHR48018">
    <property type="entry name" value="OLFACTORY RECEPTOR"/>
    <property type="match status" value="1"/>
</dbReference>
<keyword evidence="7 10" id="KW-0472">Membrane</keyword>
<dbReference type="GO" id="GO:0004930">
    <property type="term" value="F:G protein-coupled receptor activity"/>
    <property type="evidence" value="ECO:0007669"/>
    <property type="project" value="UniProtKB-KW"/>
</dbReference>
<keyword evidence="2" id="KW-0716">Sensory transduction</keyword>
<comment type="subcellular location">
    <subcellularLocation>
        <location evidence="1">Cell membrane</location>
        <topology evidence="1">Multi-pass membrane protein</topology>
    </subcellularLocation>
</comment>
<evidence type="ECO:0000256" key="7">
    <source>
        <dbReference type="ARBA" id="ARBA00023136"/>
    </source>
</evidence>
<dbReference type="FunFam" id="1.20.1070.10:FF:000003">
    <property type="entry name" value="Olfactory receptor"/>
    <property type="match status" value="1"/>
</dbReference>
<evidence type="ECO:0000259" key="11">
    <source>
        <dbReference type="PROSITE" id="PS50262"/>
    </source>
</evidence>
<dbReference type="Gene3D" id="1.20.1070.10">
    <property type="entry name" value="Rhodopsin 7-helix transmembrane proteins"/>
    <property type="match status" value="1"/>
</dbReference>
<proteinExistence type="predicted"/>
<evidence type="ECO:0000256" key="9">
    <source>
        <dbReference type="ARBA" id="ARBA00023224"/>
    </source>
</evidence>
<keyword evidence="8" id="KW-0675">Receptor</keyword>
<dbReference type="PROSITE" id="PS50262">
    <property type="entry name" value="G_PROTEIN_RECEP_F1_2"/>
    <property type="match status" value="1"/>
</dbReference>
<accession>A0A6P3V931</accession>
<gene>
    <name evidence="13" type="primary">LOC101564181</name>
</gene>
<dbReference type="Proteomes" id="UP000515203">
    <property type="component" value="Unplaced"/>
</dbReference>
<dbReference type="AlphaFoldDB" id="A0A6P3V931"/>
<dbReference type="GO" id="GO:0004984">
    <property type="term" value="F:olfactory receptor activity"/>
    <property type="evidence" value="ECO:0007669"/>
    <property type="project" value="InterPro"/>
</dbReference>
<dbReference type="PRINTS" id="PR00245">
    <property type="entry name" value="OLFACTORYR"/>
</dbReference>
<dbReference type="GO" id="GO:0005886">
    <property type="term" value="C:plasma membrane"/>
    <property type="evidence" value="ECO:0007669"/>
    <property type="project" value="UniProtKB-SubCell"/>
</dbReference>
<feature type="transmembrane region" description="Helical" evidence="10">
    <location>
        <begin position="181"/>
        <end position="200"/>
    </location>
</feature>
<dbReference type="GeneID" id="101564181"/>
<keyword evidence="6" id="KW-0297">G-protein coupled receptor</keyword>
<feature type="domain" description="G-protein coupled receptors family 1 profile" evidence="11">
    <location>
        <begin position="22"/>
        <end position="198"/>
    </location>
</feature>
<evidence type="ECO:0000313" key="13">
    <source>
        <dbReference type="RefSeq" id="XP_012368316.1"/>
    </source>
</evidence>
<keyword evidence="9" id="KW-0807">Transducer</keyword>
<dbReference type="RefSeq" id="XP_012368316.1">
    <property type="nucleotide sequence ID" value="XM_012512862.1"/>
</dbReference>
<protein>
    <submittedName>
        <fullName evidence="13">Olfactory receptor 1440-like</fullName>
    </submittedName>
</protein>
<evidence type="ECO:0000256" key="1">
    <source>
        <dbReference type="ARBA" id="ARBA00004651"/>
    </source>
</evidence>
<feature type="transmembrane region" description="Helical" evidence="10">
    <location>
        <begin position="106"/>
        <end position="129"/>
    </location>
</feature>
<name>A0A6P3V931_OCTDE</name>
<sequence length="223" mass="24744">MSLHMEELYLFFSSLGLSECCLLAAMAYDRYAAICNPLLYTAIMSPALCVQMVVGAYLTGFLGSLIQFCALLQLDFCGPNLVNHFFCDLPQLLVLSCSETFFLQVIKFVIAVIFGVASVLVIMVSYGYIAGTILRMSSVEGRSKAFNTCASHLMAVTLFFGSGLFVYMHPSSGHSLGYDKMASVFYAMVIPMLNPLIYSLRNKEIKDAAKRCRKERVLSRCRC</sequence>
<evidence type="ECO:0000256" key="5">
    <source>
        <dbReference type="ARBA" id="ARBA00022989"/>
    </source>
</evidence>
<evidence type="ECO:0000313" key="12">
    <source>
        <dbReference type="Proteomes" id="UP000515203"/>
    </source>
</evidence>
<feature type="transmembrane region" description="Helical" evidence="10">
    <location>
        <begin position="7"/>
        <end position="26"/>
    </location>
</feature>
<evidence type="ECO:0000256" key="10">
    <source>
        <dbReference type="SAM" id="Phobius"/>
    </source>
</evidence>
<dbReference type="SUPFAM" id="SSF81321">
    <property type="entry name" value="Family A G protein-coupled receptor-like"/>
    <property type="match status" value="1"/>
</dbReference>
<feature type="transmembrane region" description="Helical" evidence="10">
    <location>
        <begin position="150"/>
        <end position="169"/>
    </location>
</feature>